<dbReference type="GO" id="GO:0005576">
    <property type="term" value="C:extracellular region"/>
    <property type="evidence" value="ECO:0007669"/>
    <property type="project" value="TreeGrafter"/>
</dbReference>
<evidence type="ECO:0000256" key="3">
    <source>
        <dbReference type="ARBA" id="ARBA00023024"/>
    </source>
</evidence>
<organism evidence="11 12">
    <name type="scientific">Pisolithus tinctorius Marx 270</name>
    <dbReference type="NCBI Taxonomy" id="870435"/>
    <lineage>
        <taxon>Eukaryota</taxon>
        <taxon>Fungi</taxon>
        <taxon>Dikarya</taxon>
        <taxon>Basidiomycota</taxon>
        <taxon>Agaricomycotina</taxon>
        <taxon>Agaricomycetes</taxon>
        <taxon>Agaricomycetidae</taxon>
        <taxon>Boletales</taxon>
        <taxon>Sclerodermatineae</taxon>
        <taxon>Pisolithaceae</taxon>
        <taxon>Pisolithus</taxon>
    </lineage>
</organism>
<dbReference type="AlphaFoldDB" id="A0A0C3PMR0"/>
<evidence type="ECO:0000256" key="7">
    <source>
        <dbReference type="RuleBase" id="RU000489"/>
    </source>
</evidence>
<dbReference type="SMART" id="SM00636">
    <property type="entry name" value="Glyco_18"/>
    <property type="match status" value="1"/>
</dbReference>
<feature type="region of interest" description="Disordered" evidence="9">
    <location>
        <begin position="1"/>
        <end position="32"/>
    </location>
</feature>
<dbReference type="HOGENOM" id="CLU_002833_6_1_1"/>
<keyword evidence="3" id="KW-0146">Chitin degradation</keyword>
<evidence type="ECO:0000256" key="9">
    <source>
        <dbReference type="SAM" id="MobiDB-lite"/>
    </source>
</evidence>
<dbReference type="Pfam" id="PF00704">
    <property type="entry name" value="Glyco_hydro_18"/>
    <property type="match status" value="1"/>
</dbReference>
<evidence type="ECO:0000256" key="8">
    <source>
        <dbReference type="RuleBase" id="RU004453"/>
    </source>
</evidence>
<keyword evidence="5 7" id="KW-0326">Glycosidase</keyword>
<evidence type="ECO:0000256" key="5">
    <source>
        <dbReference type="ARBA" id="ARBA00023295"/>
    </source>
</evidence>
<dbReference type="SUPFAM" id="SSF51445">
    <property type="entry name" value="(Trans)glycosidases"/>
    <property type="match status" value="1"/>
</dbReference>
<evidence type="ECO:0000256" key="6">
    <source>
        <dbReference type="ARBA" id="ARBA00023326"/>
    </source>
</evidence>
<feature type="domain" description="GH18" evidence="10">
    <location>
        <begin position="36"/>
        <end position="411"/>
    </location>
</feature>
<dbReference type="GO" id="GO:0008061">
    <property type="term" value="F:chitin binding"/>
    <property type="evidence" value="ECO:0007669"/>
    <property type="project" value="InterPro"/>
</dbReference>
<dbReference type="InParanoid" id="A0A0C3PMR0"/>
<dbReference type="InterPro" id="IPR017853">
    <property type="entry name" value="GH"/>
</dbReference>
<dbReference type="Proteomes" id="UP000054217">
    <property type="component" value="Unassembled WGS sequence"/>
</dbReference>
<dbReference type="PANTHER" id="PTHR11177">
    <property type="entry name" value="CHITINASE"/>
    <property type="match status" value="1"/>
</dbReference>
<keyword evidence="4" id="KW-0119">Carbohydrate metabolism</keyword>
<evidence type="ECO:0000259" key="10">
    <source>
        <dbReference type="PROSITE" id="PS51910"/>
    </source>
</evidence>
<dbReference type="STRING" id="870435.A0A0C3PMR0"/>
<dbReference type="PANTHER" id="PTHR11177:SF392">
    <property type="entry name" value="HAP41P"/>
    <property type="match status" value="1"/>
</dbReference>
<feature type="compositionally biased region" description="Low complexity" evidence="9">
    <location>
        <begin position="1"/>
        <end position="28"/>
    </location>
</feature>
<gene>
    <name evidence="11" type="ORF">M404DRAFT_22111</name>
</gene>
<sequence length="411" mass="43295">MAASTTATTTPTPATTAAAPTPTTNTTSPGGGSSSRISMGWYADWHSNFTVSNINWSGYNTMTYFTAQPDGNLNVELLDGSTLDQFVSTAHTNNVKALLTIGGWDGSIYWSSSVATAQNRSTFATNVAQFASAHNLDGIDFDWEYPGKQGVGCNVVSSNDTANFLEFITELRQQAPNLTLSAAVSVLPFVDSTGNPSTNVSGFAQQLDWIEIMNYDVFGSFSTVTGPNAPLDDSCSPNPSGSAKSAVAAWTQAGFPADQIVLGVPSYSHSFSVPSSTAAPNGQIQLYTSFSAANEPQGDAWDYIPPGSLDVCGNSQGPNGVFNFWALVGYGYLNSDGSVASGMLSTFDNCSQTPFLYDPNSQVLFSYDNPQSFTAKGQYISQAGLRGFAMYEVGGDYNGLLINAINGAMSS</sequence>
<keyword evidence="6" id="KW-0624">Polysaccharide degradation</keyword>
<dbReference type="GO" id="GO:0000272">
    <property type="term" value="P:polysaccharide catabolic process"/>
    <property type="evidence" value="ECO:0007669"/>
    <property type="project" value="UniProtKB-KW"/>
</dbReference>
<keyword evidence="12" id="KW-1185">Reference proteome</keyword>
<evidence type="ECO:0000256" key="1">
    <source>
        <dbReference type="ARBA" id="ARBA00000822"/>
    </source>
</evidence>
<dbReference type="PROSITE" id="PS51910">
    <property type="entry name" value="GH18_2"/>
    <property type="match status" value="1"/>
</dbReference>
<dbReference type="GO" id="GO:0006032">
    <property type="term" value="P:chitin catabolic process"/>
    <property type="evidence" value="ECO:0007669"/>
    <property type="project" value="UniProtKB-KW"/>
</dbReference>
<keyword evidence="2 7" id="KW-0378">Hydrolase</keyword>
<dbReference type="InterPro" id="IPR011583">
    <property type="entry name" value="Chitinase_II/V-like_cat"/>
</dbReference>
<dbReference type="InterPro" id="IPR001223">
    <property type="entry name" value="Glyco_hydro18_cat"/>
</dbReference>
<comment type="similarity">
    <text evidence="8">Belongs to the glycosyl hydrolase 18 family.</text>
</comment>
<evidence type="ECO:0000256" key="4">
    <source>
        <dbReference type="ARBA" id="ARBA00023277"/>
    </source>
</evidence>
<dbReference type="Gene3D" id="3.20.20.80">
    <property type="entry name" value="Glycosidases"/>
    <property type="match status" value="1"/>
</dbReference>
<comment type="catalytic activity">
    <reaction evidence="1">
        <text>Random endo-hydrolysis of N-acetyl-beta-D-glucosaminide (1-&gt;4)-beta-linkages in chitin and chitodextrins.</text>
        <dbReference type="EC" id="3.2.1.14"/>
    </reaction>
</comment>
<dbReference type="InterPro" id="IPR050314">
    <property type="entry name" value="Glycosyl_Hydrlase_18"/>
</dbReference>
<evidence type="ECO:0000313" key="11">
    <source>
        <dbReference type="EMBL" id="KIO09644.1"/>
    </source>
</evidence>
<dbReference type="InterPro" id="IPR001579">
    <property type="entry name" value="Glyco_hydro_18_chit_AS"/>
</dbReference>
<proteinExistence type="inferred from homology"/>
<dbReference type="OrthoDB" id="73875at2759"/>
<evidence type="ECO:0000256" key="2">
    <source>
        <dbReference type="ARBA" id="ARBA00022801"/>
    </source>
</evidence>
<dbReference type="PROSITE" id="PS01095">
    <property type="entry name" value="GH18_1"/>
    <property type="match status" value="1"/>
</dbReference>
<dbReference type="SUPFAM" id="SSF54556">
    <property type="entry name" value="Chitinase insertion domain"/>
    <property type="match status" value="1"/>
</dbReference>
<dbReference type="EMBL" id="KN831954">
    <property type="protein sequence ID" value="KIO09644.1"/>
    <property type="molecule type" value="Genomic_DNA"/>
</dbReference>
<dbReference type="InterPro" id="IPR029070">
    <property type="entry name" value="Chitinase_insertion_sf"/>
</dbReference>
<protein>
    <submittedName>
        <fullName evidence="11">Glycoside hydrolase family 18 protein</fullName>
    </submittedName>
</protein>
<reference evidence="12" key="2">
    <citation type="submission" date="2015-01" db="EMBL/GenBank/DDBJ databases">
        <title>Evolutionary Origins and Diversification of the Mycorrhizal Mutualists.</title>
        <authorList>
            <consortium name="DOE Joint Genome Institute"/>
            <consortium name="Mycorrhizal Genomics Consortium"/>
            <person name="Kohler A."/>
            <person name="Kuo A."/>
            <person name="Nagy L.G."/>
            <person name="Floudas D."/>
            <person name="Copeland A."/>
            <person name="Barry K.W."/>
            <person name="Cichocki N."/>
            <person name="Veneault-Fourrey C."/>
            <person name="LaButti K."/>
            <person name="Lindquist E.A."/>
            <person name="Lipzen A."/>
            <person name="Lundell T."/>
            <person name="Morin E."/>
            <person name="Murat C."/>
            <person name="Riley R."/>
            <person name="Ohm R."/>
            <person name="Sun H."/>
            <person name="Tunlid A."/>
            <person name="Henrissat B."/>
            <person name="Grigoriev I.V."/>
            <person name="Hibbett D.S."/>
            <person name="Martin F."/>
        </authorList>
    </citation>
    <scope>NUCLEOTIDE SEQUENCE [LARGE SCALE GENOMIC DNA]</scope>
    <source>
        <strain evidence="12">Marx 270</strain>
    </source>
</reference>
<name>A0A0C3PMR0_PISTI</name>
<reference evidence="11 12" key="1">
    <citation type="submission" date="2014-04" db="EMBL/GenBank/DDBJ databases">
        <authorList>
            <consortium name="DOE Joint Genome Institute"/>
            <person name="Kuo A."/>
            <person name="Kohler A."/>
            <person name="Costa M.D."/>
            <person name="Nagy L.G."/>
            <person name="Floudas D."/>
            <person name="Copeland A."/>
            <person name="Barry K.W."/>
            <person name="Cichocki N."/>
            <person name="Veneault-Fourrey C."/>
            <person name="LaButti K."/>
            <person name="Lindquist E.A."/>
            <person name="Lipzen A."/>
            <person name="Lundell T."/>
            <person name="Morin E."/>
            <person name="Murat C."/>
            <person name="Sun H."/>
            <person name="Tunlid A."/>
            <person name="Henrissat B."/>
            <person name="Grigoriev I.V."/>
            <person name="Hibbett D.S."/>
            <person name="Martin F."/>
            <person name="Nordberg H.P."/>
            <person name="Cantor M.N."/>
            <person name="Hua S.X."/>
        </authorList>
    </citation>
    <scope>NUCLEOTIDE SEQUENCE [LARGE SCALE GENOMIC DNA]</scope>
    <source>
        <strain evidence="11 12">Marx 270</strain>
    </source>
</reference>
<dbReference type="Gene3D" id="3.10.50.10">
    <property type="match status" value="1"/>
</dbReference>
<evidence type="ECO:0000313" key="12">
    <source>
        <dbReference type="Proteomes" id="UP000054217"/>
    </source>
</evidence>
<accession>A0A0C3PMR0</accession>
<dbReference type="GO" id="GO:0008843">
    <property type="term" value="F:endochitinase activity"/>
    <property type="evidence" value="ECO:0007669"/>
    <property type="project" value="UniProtKB-EC"/>
</dbReference>